<feature type="domain" description="PRC-barrel" evidence="1">
    <location>
        <begin position="13"/>
        <end position="76"/>
    </location>
</feature>
<evidence type="ECO:0000259" key="1">
    <source>
        <dbReference type="Pfam" id="PF05239"/>
    </source>
</evidence>
<organism evidence="3 4">
    <name type="scientific">Acidianus hospitalis</name>
    <dbReference type="NCBI Taxonomy" id="563177"/>
    <lineage>
        <taxon>Archaea</taxon>
        <taxon>Thermoproteota</taxon>
        <taxon>Thermoprotei</taxon>
        <taxon>Sulfolobales</taxon>
        <taxon>Sulfolobaceae</taxon>
        <taxon>Acidianus</taxon>
    </lineage>
</organism>
<feature type="domain" description="Zinc-ribbon" evidence="2">
    <location>
        <begin position="101"/>
        <end position="122"/>
    </location>
</feature>
<name>A0A2T9X3X0_9CREN</name>
<evidence type="ECO:0000313" key="4">
    <source>
        <dbReference type="Proteomes" id="UP000245638"/>
    </source>
</evidence>
<dbReference type="InterPro" id="IPR038587">
    <property type="entry name" value="Ribosomal_eL40_sf"/>
</dbReference>
<reference evidence="3 4" key="1">
    <citation type="journal article" date="2015" name="Appl. Environ. Microbiol.">
        <title>Nanoarchaeota, Their Sulfolobales Host, and Nanoarchaeota Virus Distribution across Yellowstone National Park Hot Springs.</title>
        <authorList>
            <person name="Munson-McGee J.H."/>
            <person name="Field E.K."/>
            <person name="Bateson M."/>
            <person name="Rooney C."/>
            <person name="Stepanauskas R."/>
            <person name="Young M.J."/>
        </authorList>
    </citation>
    <scope>NUCLEOTIDE SEQUENCE [LARGE SCALE GENOMIC DNA]</scope>
    <source>
        <strain evidence="3">SCGC AC-742_N10</strain>
    </source>
</reference>
<dbReference type="InterPro" id="IPR027275">
    <property type="entry name" value="PRC-brl_dom"/>
</dbReference>
<dbReference type="EMBL" id="QEFD01000184">
    <property type="protein sequence ID" value="PVU74769.1"/>
    <property type="molecule type" value="Genomic_DNA"/>
</dbReference>
<evidence type="ECO:0000313" key="3">
    <source>
        <dbReference type="EMBL" id="PVU74769.1"/>
    </source>
</evidence>
<dbReference type="SUPFAM" id="SSF50346">
    <property type="entry name" value="PRC-barrel domain"/>
    <property type="match status" value="1"/>
</dbReference>
<protein>
    <recommendedName>
        <fullName evidence="5">Zinc-ribbon domain-containing protein</fullName>
    </recommendedName>
</protein>
<dbReference type="Gene3D" id="2.30.30.240">
    <property type="entry name" value="PRC-barrel domain"/>
    <property type="match status" value="1"/>
</dbReference>
<dbReference type="Pfam" id="PF05239">
    <property type="entry name" value="PRC"/>
    <property type="match status" value="1"/>
</dbReference>
<dbReference type="InterPro" id="IPR011033">
    <property type="entry name" value="PRC_barrel-like_sf"/>
</dbReference>
<proteinExistence type="predicted"/>
<evidence type="ECO:0008006" key="5">
    <source>
        <dbReference type="Google" id="ProtNLM"/>
    </source>
</evidence>
<dbReference type="Pfam" id="PF13240">
    <property type="entry name" value="Zn_Ribbon_1"/>
    <property type="match status" value="1"/>
</dbReference>
<sequence>MSLYKLNVSQKKFYRREDLIGKQVINQDGIIIGTVKETGYDTEGKMAIIVSTKDGKEAYYSISEIRGIGDVIVLKEYSQQMQNIYTQPLPQQSVPQQGVICPYCGYQNPPGSIYCMRCGAKLP</sequence>
<dbReference type="Gene3D" id="4.10.1060.50">
    <property type="match status" value="1"/>
</dbReference>
<dbReference type="Proteomes" id="UP000245638">
    <property type="component" value="Unassembled WGS sequence"/>
</dbReference>
<comment type="caution">
    <text evidence="3">The sequence shown here is derived from an EMBL/GenBank/DDBJ whole genome shotgun (WGS) entry which is preliminary data.</text>
</comment>
<accession>A0A2T9X3X0</accession>
<evidence type="ECO:0000259" key="2">
    <source>
        <dbReference type="Pfam" id="PF13240"/>
    </source>
</evidence>
<dbReference type="AlphaFoldDB" id="A0A2T9X3X0"/>
<dbReference type="InterPro" id="IPR026870">
    <property type="entry name" value="Zinc_ribbon_dom"/>
</dbReference>
<gene>
    <name evidence="3" type="ORF">DDW13_06230</name>
</gene>